<dbReference type="GO" id="GO:0005634">
    <property type="term" value="C:nucleus"/>
    <property type="evidence" value="ECO:0007669"/>
    <property type="project" value="UniProtKB-SubCell"/>
</dbReference>
<dbReference type="InterPro" id="IPR051219">
    <property type="entry name" value="Heterochromatin_chromo-domain"/>
</dbReference>
<dbReference type="AlphaFoldDB" id="A0A9P5Q6A5"/>
<dbReference type="GO" id="GO:0006338">
    <property type="term" value="P:chromatin remodeling"/>
    <property type="evidence" value="ECO:0007669"/>
    <property type="project" value="UniProtKB-ARBA"/>
</dbReference>
<dbReference type="EMBL" id="JADNRY010000010">
    <property type="protein sequence ID" value="KAF9075200.1"/>
    <property type="molecule type" value="Genomic_DNA"/>
</dbReference>
<keyword evidence="2" id="KW-0539">Nucleus</keyword>
<dbReference type="PROSITE" id="PS50013">
    <property type="entry name" value="CHROMO_2"/>
    <property type="match status" value="1"/>
</dbReference>
<evidence type="ECO:0000313" key="6">
    <source>
        <dbReference type="Proteomes" id="UP000772434"/>
    </source>
</evidence>
<dbReference type="SUPFAM" id="SSF54160">
    <property type="entry name" value="Chromo domain-like"/>
    <property type="match status" value="1"/>
</dbReference>
<name>A0A9P5Q6A5_9AGAR</name>
<evidence type="ECO:0000256" key="1">
    <source>
        <dbReference type="ARBA" id="ARBA00004123"/>
    </source>
</evidence>
<feature type="compositionally biased region" description="Polar residues" evidence="3">
    <location>
        <begin position="445"/>
        <end position="463"/>
    </location>
</feature>
<comment type="caution">
    <text evidence="5">The sequence shown here is derived from an EMBL/GenBank/DDBJ whole genome shotgun (WGS) entry which is preliminary data.</text>
</comment>
<keyword evidence="6" id="KW-1185">Reference proteome</keyword>
<evidence type="ECO:0000313" key="5">
    <source>
        <dbReference type="EMBL" id="KAF9075200.1"/>
    </source>
</evidence>
<dbReference type="Gene3D" id="2.40.50.40">
    <property type="match status" value="1"/>
</dbReference>
<dbReference type="InterPro" id="IPR023780">
    <property type="entry name" value="Chromo_domain"/>
</dbReference>
<feature type="region of interest" description="Disordered" evidence="3">
    <location>
        <begin position="81"/>
        <end position="348"/>
    </location>
</feature>
<dbReference type="SMART" id="SM00298">
    <property type="entry name" value="CHROMO"/>
    <property type="match status" value="1"/>
</dbReference>
<dbReference type="Pfam" id="PF00385">
    <property type="entry name" value="Chromo"/>
    <property type="match status" value="1"/>
</dbReference>
<dbReference type="PANTHER" id="PTHR22812">
    <property type="entry name" value="CHROMOBOX PROTEIN"/>
    <property type="match status" value="1"/>
</dbReference>
<accession>A0A9P5Q6A5</accession>
<dbReference type="InterPro" id="IPR016197">
    <property type="entry name" value="Chromo-like_dom_sf"/>
</dbReference>
<evidence type="ECO:0000256" key="3">
    <source>
        <dbReference type="SAM" id="MobiDB-lite"/>
    </source>
</evidence>
<reference evidence="5" key="1">
    <citation type="submission" date="2020-11" db="EMBL/GenBank/DDBJ databases">
        <authorList>
            <consortium name="DOE Joint Genome Institute"/>
            <person name="Ahrendt S."/>
            <person name="Riley R."/>
            <person name="Andreopoulos W."/>
            <person name="Labutti K."/>
            <person name="Pangilinan J."/>
            <person name="Ruiz-Duenas F.J."/>
            <person name="Barrasa J.M."/>
            <person name="Sanchez-Garcia M."/>
            <person name="Camarero S."/>
            <person name="Miyauchi S."/>
            <person name="Serrano A."/>
            <person name="Linde D."/>
            <person name="Babiker R."/>
            <person name="Drula E."/>
            <person name="Ayuso-Fernandez I."/>
            <person name="Pacheco R."/>
            <person name="Padilla G."/>
            <person name="Ferreira P."/>
            <person name="Barriuso J."/>
            <person name="Kellner H."/>
            <person name="Castanera R."/>
            <person name="Alfaro M."/>
            <person name="Ramirez L."/>
            <person name="Pisabarro A.G."/>
            <person name="Kuo A."/>
            <person name="Tritt A."/>
            <person name="Lipzen A."/>
            <person name="He G."/>
            <person name="Yan M."/>
            <person name="Ng V."/>
            <person name="Cullen D."/>
            <person name="Martin F."/>
            <person name="Rosso M.-N."/>
            <person name="Henrissat B."/>
            <person name="Hibbett D."/>
            <person name="Martinez A.T."/>
            <person name="Grigoriev I.V."/>
        </authorList>
    </citation>
    <scope>NUCLEOTIDE SEQUENCE</scope>
    <source>
        <strain evidence="5">AH 40177</strain>
    </source>
</reference>
<dbReference type="Proteomes" id="UP000772434">
    <property type="component" value="Unassembled WGS sequence"/>
</dbReference>
<protein>
    <recommendedName>
        <fullName evidence="4">Chromo domain-containing protein</fullName>
    </recommendedName>
</protein>
<feature type="compositionally biased region" description="Polar residues" evidence="3">
    <location>
        <begin position="99"/>
        <end position="112"/>
    </location>
</feature>
<evidence type="ECO:0000256" key="2">
    <source>
        <dbReference type="ARBA" id="ARBA00023242"/>
    </source>
</evidence>
<feature type="domain" description="Chromo" evidence="4">
    <location>
        <begin position="7"/>
        <end position="63"/>
    </location>
</feature>
<gene>
    <name evidence="5" type="ORF">BDP27DRAFT_37391</name>
</gene>
<feature type="compositionally biased region" description="Pro residues" evidence="3">
    <location>
        <begin position="226"/>
        <end position="235"/>
    </location>
</feature>
<feature type="compositionally biased region" description="Basic and acidic residues" evidence="3">
    <location>
        <begin position="138"/>
        <end position="149"/>
    </location>
</feature>
<proteinExistence type="predicted"/>
<feature type="region of interest" description="Disordered" evidence="3">
    <location>
        <begin position="440"/>
        <end position="463"/>
    </location>
</feature>
<sequence>MSDEEEYIVESITAARVKKGGRAGKTWEYLVKWKNYEEDENTWEPVKSFNDGSEHFVHTFWERASKSLGGRDYKDLNSFKTGEEFFPVGPPLKKKQSKRTSTPVSSGSATLKNNKRARSDTPIDTAPTEPSPKRARHNRLEDSRPEPSRRRSARNLTNTPDTLESQSNRRSTRARKPKEPSIVPATDDEEDQLDLIEVTASVTRRRPSRSSSTEDEEEHDPVLQPSLPPSPPALPPHKARLANPRVRMLDTFDTDAIGISATKARVLGKGKDKESASSSVNTQKKQKPGPGRSSEGFGKTTNHSKTSTSSILTSHKGKLKTVKGKFVGPTPTSSKEAERQEDPIIVDEPLPTPKELLQIASRGMDGGDELQDFEEADVLPARDPTPAPAPAPIPSDGGSNSILQRSLSLAKESLFPRSTWSATASIVSAATAWTRPTIFGPLSLGSESRPTSDTTENSARASNATTTPFSLCLDVASKLPVVLTALSSTDAPVMEKVIRNVSRGLPGKFYSNDAAIKILDCIRTGGGTARVIPAPNATEEEKKNFERFEERLSGNEVFVFMAGVDPLVFCSSNASLITNRLNLPTLLLSEPGSVLVERVSIFNHMAYAHAVESSVGW</sequence>
<dbReference type="InterPro" id="IPR000953">
    <property type="entry name" value="Chromo/chromo_shadow_dom"/>
</dbReference>
<feature type="compositionally biased region" description="Low complexity" evidence="3">
    <location>
        <begin position="299"/>
        <end position="310"/>
    </location>
</feature>
<dbReference type="OrthoDB" id="2447764at2759"/>
<feature type="compositionally biased region" description="Polar residues" evidence="3">
    <location>
        <begin position="155"/>
        <end position="169"/>
    </location>
</feature>
<dbReference type="CDD" id="cd18968">
    <property type="entry name" value="chromodomain"/>
    <property type="match status" value="1"/>
</dbReference>
<comment type="subcellular location">
    <subcellularLocation>
        <location evidence="1">Nucleus</location>
    </subcellularLocation>
</comment>
<organism evidence="5 6">
    <name type="scientific">Rhodocollybia butyracea</name>
    <dbReference type="NCBI Taxonomy" id="206335"/>
    <lineage>
        <taxon>Eukaryota</taxon>
        <taxon>Fungi</taxon>
        <taxon>Dikarya</taxon>
        <taxon>Basidiomycota</taxon>
        <taxon>Agaricomycotina</taxon>
        <taxon>Agaricomycetes</taxon>
        <taxon>Agaricomycetidae</taxon>
        <taxon>Agaricales</taxon>
        <taxon>Marasmiineae</taxon>
        <taxon>Omphalotaceae</taxon>
        <taxon>Rhodocollybia</taxon>
    </lineage>
</organism>
<evidence type="ECO:0000259" key="4">
    <source>
        <dbReference type="PROSITE" id="PS50013"/>
    </source>
</evidence>